<organism evidence="2 3">
    <name type="scientific">Sphingobium quisquiliarum P25</name>
    <dbReference type="NCBI Taxonomy" id="1329909"/>
    <lineage>
        <taxon>Bacteria</taxon>
        <taxon>Pseudomonadati</taxon>
        <taxon>Pseudomonadota</taxon>
        <taxon>Alphaproteobacteria</taxon>
        <taxon>Sphingomonadales</taxon>
        <taxon>Sphingomonadaceae</taxon>
        <taxon>Sphingobium</taxon>
    </lineage>
</organism>
<proteinExistence type="predicted"/>
<evidence type="ECO:0000313" key="2">
    <source>
        <dbReference type="EMBL" id="EQB08357.1"/>
    </source>
</evidence>
<dbReference type="PATRIC" id="fig|1329909.3.peg.1619"/>
<protein>
    <submittedName>
        <fullName evidence="2">Universal stress protein</fullName>
    </submittedName>
</protein>
<dbReference type="Pfam" id="PF00582">
    <property type="entry name" value="Usp"/>
    <property type="match status" value="1"/>
</dbReference>
<dbReference type="Gene3D" id="3.40.50.12370">
    <property type="match status" value="1"/>
</dbReference>
<gene>
    <name evidence="2" type="ORF">L288_08390</name>
</gene>
<reference evidence="2 3" key="1">
    <citation type="journal article" date="2013" name="Genome Announc.">
        <title>Draft Genome Sequence of Sphingobium quisquiliarum Strain P25T, a Novel Hexachlorocyclohexane (HCH)-Degrading Bacterium Isolated from an HCH Dumpsite.</title>
        <authorList>
            <person name="Kumar Singh A."/>
            <person name="Sangwan N."/>
            <person name="Sharma A."/>
            <person name="Gupta V."/>
            <person name="Khurana J.P."/>
            <person name="Lal R."/>
        </authorList>
    </citation>
    <scope>NUCLEOTIDE SEQUENCE [LARGE SCALE GENOMIC DNA]</scope>
    <source>
        <strain evidence="2 3">P25</strain>
    </source>
</reference>
<dbReference type="AlphaFoldDB" id="T0H5W3"/>
<evidence type="ECO:0000259" key="1">
    <source>
        <dbReference type="Pfam" id="PF00582"/>
    </source>
</evidence>
<name>T0H5W3_9SPHN</name>
<evidence type="ECO:0000313" key="3">
    <source>
        <dbReference type="Proteomes" id="UP000015525"/>
    </source>
</evidence>
<keyword evidence="3" id="KW-1185">Reference proteome</keyword>
<dbReference type="Proteomes" id="UP000015525">
    <property type="component" value="Unassembled WGS sequence"/>
</dbReference>
<comment type="caution">
    <text evidence="2">The sequence shown here is derived from an EMBL/GenBank/DDBJ whole genome shotgun (WGS) entry which is preliminary data.</text>
</comment>
<feature type="domain" description="UspA" evidence="1">
    <location>
        <begin position="8"/>
        <end position="145"/>
    </location>
</feature>
<accession>T0H5W3</accession>
<dbReference type="SUPFAM" id="SSF52402">
    <property type="entry name" value="Adenine nucleotide alpha hydrolases-like"/>
    <property type="match status" value="1"/>
</dbReference>
<dbReference type="InterPro" id="IPR006016">
    <property type="entry name" value="UspA"/>
</dbReference>
<dbReference type="EMBL" id="ATHO01000070">
    <property type="protein sequence ID" value="EQB08357.1"/>
    <property type="molecule type" value="Genomic_DNA"/>
</dbReference>
<sequence>MRDFQFMRTYLVVVDESPEAETALRFAARRAAKTAGAVRILALIPPAEFVQWGGVQATMEDEAVQRAEALVTSAAGTLTEESGIRPSITVRQGDPVAVVRETLEETTDVAALVLGAAASGPPGALVSHFAGADAGKLPCPIMIIPGGLDAEAIDRLS</sequence>